<accession>A0A8H6J7R5</accession>
<name>A0A8H6J7R5_9PEZI</name>
<evidence type="ECO:0000313" key="3">
    <source>
        <dbReference type="Proteomes" id="UP000639643"/>
    </source>
</evidence>
<evidence type="ECO:0000256" key="1">
    <source>
        <dbReference type="SAM" id="Phobius"/>
    </source>
</evidence>
<keyword evidence="1" id="KW-1133">Transmembrane helix</keyword>
<keyword evidence="1" id="KW-0812">Transmembrane</keyword>
<organism evidence="2 3">
    <name type="scientific">Colletotrichum musicola</name>
    <dbReference type="NCBI Taxonomy" id="2175873"/>
    <lineage>
        <taxon>Eukaryota</taxon>
        <taxon>Fungi</taxon>
        <taxon>Dikarya</taxon>
        <taxon>Ascomycota</taxon>
        <taxon>Pezizomycotina</taxon>
        <taxon>Sordariomycetes</taxon>
        <taxon>Hypocreomycetidae</taxon>
        <taxon>Glomerellales</taxon>
        <taxon>Glomerellaceae</taxon>
        <taxon>Colletotrichum</taxon>
        <taxon>Colletotrichum orchidearum species complex</taxon>
    </lineage>
</organism>
<feature type="transmembrane region" description="Helical" evidence="1">
    <location>
        <begin position="44"/>
        <end position="65"/>
    </location>
</feature>
<dbReference type="Proteomes" id="UP000639643">
    <property type="component" value="Unassembled WGS sequence"/>
</dbReference>
<feature type="non-terminal residue" evidence="2">
    <location>
        <position position="131"/>
    </location>
</feature>
<dbReference type="AlphaFoldDB" id="A0A8H6J7R5"/>
<comment type="caution">
    <text evidence="2">The sequence shown here is derived from an EMBL/GenBank/DDBJ whole genome shotgun (WGS) entry which is preliminary data.</text>
</comment>
<gene>
    <name evidence="2" type="ORF">CMUS01_14096</name>
</gene>
<protein>
    <submittedName>
        <fullName evidence="2">Cytochrome p450</fullName>
    </submittedName>
</protein>
<sequence>MRGIPARATSPPRSTQRARYEAMWVPSSTSPLTRMQLELGIPSIATLDGGGSIFPPFIASIMALSDVASALAAYLTPTNLLAAAVLYYIISSIMTWHRLRHFPGPPLARFSYLWMISNSYTGRPAETYTRL</sequence>
<dbReference type="EMBL" id="WIGM01000970">
    <property type="protein sequence ID" value="KAF6807561.1"/>
    <property type="molecule type" value="Genomic_DNA"/>
</dbReference>
<keyword evidence="1" id="KW-0472">Membrane</keyword>
<reference evidence="2" key="1">
    <citation type="journal article" date="2020" name="Phytopathology">
        <title>Genome Sequence Resources of Colletotrichum truncatum, C. plurivorum, C. musicola, and C. sojae: Four Species Pathogenic to Soybean (Glycine max).</title>
        <authorList>
            <person name="Rogerio F."/>
            <person name="Boufleur T.R."/>
            <person name="Ciampi-Guillardi M."/>
            <person name="Sukno S.A."/>
            <person name="Thon M.R."/>
            <person name="Massola Junior N.S."/>
            <person name="Baroncelli R."/>
        </authorList>
    </citation>
    <scope>NUCLEOTIDE SEQUENCE</scope>
    <source>
        <strain evidence="2">LFN0074</strain>
    </source>
</reference>
<proteinExistence type="predicted"/>
<evidence type="ECO:0000313" key="2">
    <source>
        <dbReference type="EMBL" id="KAF6807561.1"/>
    </source>
</evidence>
<keyword evidence="3" id="KW-1185">Reference proteome</keyword>
<feature type="transmembrane region" description="Helical" evidence="1">
    <location>
        <begin position="71"/>
        <end position="90"/>
    </location>
</feature>